<accession>A0ABR5CLW4</accession>
<comment type="caution">
    <text evidence="1">The sequence shown here is derived from an EMBL/GenBank/DDBJ whole genome shotgun (WGS) entry which is preliminary data.</text>
</comment>
<name>A0ABR5CLW4_9HYPH</name>
<dbReference type="Proteomes" id="UP000052068">
    <property type="component" value="Unassembled WGS sequence"/>
</dbReference>
<evidence type="ECO:0000313" key="2">
    <source>
        <dbReference type="Proteomes" id="UP000052068"/>
    </source>
</evidence>
<sequence>MTSSGMRMPGAGQIVPAIPNERRTDLECAINLDVARKQVQKLQDELNALEQCYSSASPDDKPFCKVAALEKAAALTTTNQILLEYEREEARREAARQRQLATASENTGQFMMVIIEHHNDGHPAEAPPSYEEATGRR</sequence>
<keyword evidence="2" id="KW-1185">Reference proteome</keyword>
<protein>
    <submittedName>
        <fullName evidence="1">Uncharacterized protein</fullName>
    </submittedName>
</protein>
<gene>
    <name evidence="1" type="ORF">RS75_21465</name>
</gene>
<evidence type="ECO:0000313" key="1">
    <source>
        <dbReference type="EMBL" id="KJF65761.1"/>
    </source>
</evidence>
<proteinExistence type="predicted"/>
<organism evidence="1 2">
    <name type="scientific">Rhizobium nepotum 39/7</name>
    <dbReference type="NCBI Taxonomy" id="1368418"/>
    <lineage>
        <taxon>Bacteria</taxon>
        <taxon>Pseudomonadati</taxon>
        <taxon>Pseudomonadota</taxon>
        <taxon>Alphaproteobacteria</taxon>
        <taxon>Hyphomicrobiales</taxon>
        <taxon>Rhizobiaceae</taxon>
        <taxon>Rhizobium/Agrobacterium group</taxon>
        <taxon>Rhizobium</taxon>
    </lineage>
</organism>
<dbReference type="EMBL" id="JWJH01000024">
    <property type="protein sequence ID" value="KJF65761.1"/>
    <property type="molecule type" value="Genomic_DNA"/>
</dbReference>
<reference evidence="1 2" key="1">
    <citation type="submission" date="2015-03" db="EMBL/GenBank/DDBJ databases">
        <title>Draft Genome Sequences of Agrobacterium nepotum Strain 39/7T (= CFBP 7436T = LMG 26435T) and Agrobacterium sp. Strain KFB 330 (= CFBP 8308 = LMG 28674).</title>
        <authorList>
            <person name="Kuzmanovic N."/>
            <person name="Pulawska J."/>
            <person name="Obradovic A."/>
        </authorList>
    </citation>
    <scope>NUCLEOTIDE SEQUENCE [LARGE SCALE GENOMIC DNA]</scope>
    <source>
        <strain evidence="1 2">39/7</strain>
    </source>
</reference>